<evidence type="ECO:0000313" key="3">
    <source>
        <dbReference type="Proteomes" id="UP000324758"/>
    </source>
</evidence>
<dbReference type="OrthoDB" id="8253439at2"/>
<name>A0A5D3KET6_9BRAD</name>
<protein>
    <submittedName>
        <fullName evidence="2">Uncharacterized protein</fullName>
    </submittedName>
</protein>
<reference evidence="2 3" key="1">
    <citation type="submission" date="2019-08" db="EMBL/GenBank/DDBJ databases">
        <title>Bradyrhizobium hipponensis sp. nov., a rhizobium isolated from a Lupinus angustifolius root nodule in Tunisia.</title>
        <authorList>
            <person name="Off K."/>
            <person name="Rejili M."/>
            <person name="Mars M."/>
            <person name="Brachmann A."/>
            <person name="Marin M."/>
        </authorList>
    </citation>
    <scope>NUCLEOTIDE SEQUENCE [LARGE SCALE GENOMIC DNA]</scope>
    <source>
        <strain evidence="2 3">CTAW71</strain>
    </source>
</reference>
<keyword evidence="3" id="KW-1185">Reference proteome</keyword>
<feature type="compositionally biased region" description="Polar residues" evidence="1">
    <location>
        <begin position="182"/>
        <end position="191"/>
    </location>
</feature>
<dbReference type="EMBL" id="VSSS01000032">
    <property type="protein sequence ID" value="TYL93496.1"/>
    <property type="molecule type" value="Genomic_DNA"/>
</dbReference>
<evidence type="ECO:0000256" key="1">
    <source>
        <dbReference type="SAM" id="MobiDB-lite"/>
    </source>
</evidence>
<organism evidence="2 3">
    <name type="scientific">Bradyrhizobium rifense</name>
    <dbReference type="NCBI Taxonomy" id="515499"/>
    <lineage>
        <taxon>Bacteria</taxon>
        <taxon>Pseudomonadati</taxon>
        <taxon>Pseudomonadota</taxon>
        <taxon>Alphaproteobacteria</taxon>
        <taxon>Hyphomicrobiales</taxon>
        <taxon>Nitrobacteraceae</taxon>
        <taxon>Bradyrhizobium</taxon>
    </lineage>
</organism>
<evidence type="ECO:0000313" key="2">
    <source>
        <dbReference type="EMBL" id="TYL93496.1"/>
    </source>
</evidence>
<accession>A0A5D3KET6</accession>
<sequence length="206" mass="21806">MNAMNGLALPRRRQFADRDTGGNRLAIALTLMIAACAAGRCEAQCVEQANRVPAAVLQAFQLEPASLLREVRNDRSKLAGRLAAYIVTDISVLPTVRALVSESANVDRNTIGAALRRAQLICVSSKPETAQKISEFVQKLADSAVSSGYSAELEAVEFNPNSVASQSVGSARSSSTKKPSDAANSLMTGEWSTDIADPFAPTPTPQ</sequence>
<dbReference type="Proteomes" id="UP000324758">
    <property type="component" value="Unassembled WGS sequence"/>
</dbReference>
<dbReference type="RefSeq" id="WP_148774257.1">
    <property type="nucleotide sequence ID" value="NZ_VSSS01000032.1"/>
</dbReference>
<proteinExistence type="predicted"/>
<feature type="region of interest" description="Disordered" evidence="1">
    <location>
        <begin position="162"/>
        <end position="206"/>
    </location>
</feature>
<dbReference type="AlphaFoldDB" id="A0A5D3KET6"/>
<feature type="compositionally biased region" description="Low complexity" evidence="1">
    <location>
        <begin position="162"/>
        <end position="174"/>
    </location>
</feature>
<comment type="caution">
    <text evidence="2">The sequence shown here is derived from an EMBL/GenBank/DDBJ whole genome shotgun (WGS) entry which is preliminary data.</text>
</comment>
<gene>
    <name evidence="2" type="ORF">FXB40_21975</name>
</gene>